<dbReference type="AlphaFoldDB" id="A0A194WSU3"/>
<feature type="transmembrane region" description="Helical" evidence="1">
    <location>
        <begin position="236"/>
        <end position="263"/>
    </location>
</feature>
<evidence type="ECO:0000313" key="3">
    <source>
        <dbReference type="Proteomes" id="UP000070700"/>
    </source>
</evidence>
<sequence>MNQSDSVDSNPILLGGYNFGFDQNSTNLTGSHFKDHILVSAIAVNGLCVVAFLALAIVTCCMKLSWRAKGRKVFAVLYGLVVAMSLAYGRTLADEIIHEFGLSSVVGPYLALPILKQVFANATDTILIFVLYSIIRNRSKHLRPGTQDHAHAHRIHMGTWLLIFLLGIADESLFFYAQAYVESDDIDPAKALNIVNWYKNIHLSYVIIYCTIILEIFACSVRIWHEARQKQAQSPISNILVQVIAPFLVIRSISNVALSVIYITLGRKEEKSTAVVVGILLGLTSVVVYVGLVVIAFEKDWDVPKVPTIARFVDTAHHLDNEADGKLFP</sequence>
<keyword evidence="1" id="KW-0472">Membrane</keyword>
<feature type="transmembrane region" description="Helical" evidence="1">
    <location>
        <begin position="201"/>
        <end position="224"/>
    </location>
</feature>
<name>A0A194WSU3_MOLSC</name>
<keyword evidence="1" id="KW-1133">Transmembrane helix</keyword>
<keyword evidence="3" id="KW-1185">Reference proteome</keyword>
<feature type="transmembrane region" description="Helical" evidence="1">
    <location>
        <begin position="73"/>
        <end position="89"/>
    </location>
</feature>
<dbReference type="RefSeq" id="XP_018065376.1">
    <property type="nucleotide sequence ID" value="XM_018215822.1"/>
</dbReference>
<dbReference type="InParanoid" id="A0A194WSU3"/>
<dbReference type="Proteomes" id="UP000070700">
    <property type="component" value="Unassembled WGS sequence"/>
</dbReference>
<evidence type="ECO:0000313" key="2">
    <source>
        <dbReference type="EMBL" id="KUJ11021.1"/>
    </source>
</evidence>
<feature type="transmembrane region" description="Helical" evidence="1">
    <location>
        <begin position="37"/>
        <end position="61"/>
    </location>
</feature>
<reference evidence="2 3" key="1">
    <citation type="submission" date="2015-10" db="EMBL/GenBank/DDBJ databases">
        <title>Full genome of DAOMC 229536 Phialocephala scopiformis, a fungal endophyte of spruce producing the potent anti-insectan compound rugulosin.</title>
        <authorList>
            <consortium name="DOE Joint Genome Institute"/>
            <person name="Walker A.K."/>
            <person name="Frasz S.L."/>
            <person name="Seifert K.A."/>
            <person name="Miller J.D."/>
            <person name="Mondo S.J."/>
            <person name="Labutti K."/>
            <person name="Lipzen A."/>
            <person name="Dockter R."/>
            <person name="Kennedy M."/>
            <person name="Grigoriev I.V."/>
            <person name="Spatafora J.W."/>
        </authorList>
    </citation>
    <scope>NUCLEOTIDE SEQUENCE [LARGE SCALE GENOMIC DNA]</scope>
    <source>
        <strain evidence="2 3">CBS 120377</strain>
    </source>
</reference>
<evidence type="ECO:0000256" key="1">
    <source>
        <dbReference type="SAM" id="Phobius"/>
    </source>
</evidence>
<dbReference type="GeneID" id="28825548"/>
<dbReference type="EMBL" id="KQ947427">
    <property type="protein sequence ID" value="KUJ11021.1"/>
    <property type="molecule type" value="Genomic_DNA"/>
</dbReference>
<feature type="transmembrane region" description="Helical" evidence="1">
    <location>
        <begin position="109"/>
        <end position="135"/>
    </location>
</feature>
<organism evidence="2 3">
    <name type="scientific">Mollisia scopiformis</name>
    <name type="common">Conifer needle endophyte fungus</name>
    <name type="synonym">Phialocephala scopiformis</name>
    <dbReference type="NCBI Taxonomy" id="149040"/>
    <lineage>
        <taxon>Eukaryota</taxon>
        <taxon>Fungi</taxon>
        <taxon>Dikarya</taxon>
        <taxon>Ascomycota</taxon>
        <taxon>Pezizomycotina</taxon>
        <taxon>Leotiomycetes</taxon>
        <taxon>Helotiales</taxon>
        <taxon>Mollisiaceae</taxon>
        <taxon>Mollisia</taxon>
    </lineage>
</organism>
<accession>A0A194WSU3</accession>
<protein>
    <submittedName>
        <fullName evidence="2">Uncharacterized protein</fullName>
    </submittedName>
</protein>
<keyword evidence="1" id="KW-0812">Transmembrane</keyword>
<gene>
    <name evidence="2" type="ORF">LY89DRAFT_688983</name>
</gene>
<proteinExistence type="predicted"/>
<feature type="transmembrane region" description="Helical" evidence="1">
    <location>
        <begin position="275"/>
        <end position="297"/>
    </location>
</feature>
<feature type="transmembrane region" description="Helical" evidence="1">
    <location>
        <begin position="160"/>
        <end position="181"/>
    </location>
</feature>
<dbReference type="OrthoDB" id="3541480at2759"/>
<dbReference type="KEGG" id="psco:LY89DRAFT_688983"/>